<keyword evidence="3" id="KW-1185">Reference proteome</keyword>
<sequence>MDRKLTRRGLPCLASVVLALTAVLAPTASATTDQDVPHGLIKTREHTEVREVSPPAAALAGVEPQAAKRLNYTQQVQQQDQWCWAATGASIERTLGVTTSQQTFCAAGKNSSPGYCPNEGAEIPEIVDGFRGTGFTAEDANGTISYASITQQIDAGIPHLTGIYWTAGGGHAEVIYGYDTTNQTILVGDPWPAYQRYQTWSYNQYRRNARFTWGDTIVNITKAP</sequence>
<dbReference type="BioCyc" id="SESP1179773:BN6_RS18670-MONOMER"/>
<name>K0K0U1_SACES</name>
<feature type="signal peptide" evidence="1">
    <location>
        <begin position="1"/>
        <end position="30"/>
    </location>
</feature>
<evidence type="ECO:0000313" key="3">
    <source>
        <dbReference type="Proteomes" id="UP000006281"/>
    </source>
</evidence>
<feature type="chain" id="PRO_5003834001" description="Peptidase C39-like domain-containing protein" evidence="1">
    <location>
        <begin position="31"/>
        <end position="224"/>
    </location>
</feature>
<dbReference type="AlphaFoldDB" id="K0K0U1"/>
<gene>
    <name evidence="2" type="ordered locus">BN6_38570</name>
</gene>
<dbReference type="STRING" id="1179773.BN6_38570"/>
<accession>K0K0U1</accession>
<dbReference type="RefSeq" id="WP_015101259.1">
    <property type="nucleotide sequence ID" value="NC_019673.1"/>
</dbReference>
<dbReference type="HOGENOM" id="CLU_085378_1_0_11"/>
<dbReference type="eggNOG" id="COG3271">
    <property type="taxonomic scope" value="Bacteria"/>
</dbReference>
<dbReference type="EMBL" id="HE804045">
    <property type="protein sequence ID" value="CCH31147.1"/>
    <property type="molecule type" value="Genomic_DNA"/>
</dbReference>
<organism evidence="2 3">
    <name type="scientific">Saccharothrix espanaensis (strain ATCC 51144 / DSM 44229 / JCM 9112 / NBRC 15066 / NRRL 15764)</name>
    <dbReference type="NCBI Taxonomy" id="1179773"/>
    <lineage>
        <taxon>Bacteria</taxon>
        <taxon>Bacillati</taxon>
        <taxon>Actinomycetota</taxon>
        <taxon>Actinomycetes</taxon>
        <taxon>Pseudonocardiales</taxon>
        <taxon>Pseudonocardiaceae</taxon>
        <taxon>Saccharothrix</taxon>
    </lineage>
</organism>
<dbReference type="Pfam" id="PF12385">
    <property type="entry name" value="Peptidase_C70"/>
    <property type="match status" value="1"/>
</dbReference>
<dbReference type="PATRIC" id="fig|1179773.3.peg.3859"/>
<evidence type="ECO:0000313" key="2">
    <source>
        <dbReference type="EMBL" id="CCH31147.1"/>
    </source>
</evidence>
<protein>
    <recommendedName>
        <fullName evidence="4">Peptidase C39-like domain-containing protein</fullName>
    </recommendedName>
</protein>
<proteinExistence type="predicted"/>
<reference evidence="2 3" key="1">
    <citation type="journal article" date="2012" name="BMC Genomics">
        <title>Complete genome sequence of Saccharothrix espanaensis DSM 44229T and comparison to the other completely sequenced Pseudonocardiaceae.</title>
        <authorList>
            <person name="Strobel T."/>
            <person name="Al-Dilaimi A."/>
            <person name="Blom J."/>
            <person name="Gessner A."/>
            <person name="Kalinowski J."/>
            <person name="Luzhetska M."/>
            <person name="Puhler A."/>
            <person name="Szczepanowski R."/>
            <person name="Bechthold A."/>
            <person name="Ruckert C."/>
        </authorList>
    </citation>
    <scope>NUCLEOTIDE SEQUENCE [LARGE SCALE GENOMIC DNA]</scope>
    <source>
        <strain evidence="3">ATCC 51144 / DSM 44229 / JCM 9112 / NBRC 15066 / NRRL 15764</strain>
    </source>
</reference>
<evidence type="ECO:0000256" key="1">
    <source>
        <dbReference type="SAM" id="SignalP"/>
    </source>
</evidence>
<dbReference type="KEGG" id="sesp:BN6_38570"/>
<dbReference type="Proteomes" id="UP000006281">
    <property type="component" value="Chromosome"/>
</dbReference>
<dbReference type="Gene3D" id="3.90.70.10">
    <property type="entry name" value="Cysteine proteinases"/>
    <property type="match status" value="1"/>
</dbReference>
<evidence type="ECO:0008006" key="4">
    <source>
        <dbReference type="Google" id="ProtNLM"/>
    </source>
</evidence>
<keyword evidence="1" id="KW-0732">Signal</keyword>
<dbReference type="InterPro" id="IPR022118">
    <property type="entry name" value="Peptidase_C70_AvrRpt2"/>
</dbReference>